<dbReference type="GO" id="GO:0070929">
    <property type="term" value="P:trans-translation"/>
    <property type="evidence" value="ECO:0007669"/>
    <property type="project" value="UniProtKB-UniRule"/>
</dbReference>
<keyword evidence="1 3" id="KW-0963">Cytoplasm</keyword>
<comment type="subcellular location">
    <subcellularLocation>
        <location evidence="3">Cytoplasm</location>
    </subcellularLocation>
    <text evidence="3">The tmRNA-SmpB complex associates with stalled 70S ribosomes.</text>
</comment>
<dbReference type="InterPro" id="IPR023620">
    <property type="entry name" value="SmpB"/>
</dbReference>
<dbReference type="NCBIfam" id="TIGR00086">
    <property type="entry name" value="smpB"/>
    <property type="match status" value="1"/>
</dbReference>
<evidence type="ECO:0000313" key="5">
    <source>
        <dbReference type="Proteomes" id="UP000177588"/>
    </source>
</evidence>
<sequence length="155" mass="17687">MKPIINRKATFNYHLLEKFEAGIVLTGNEIKSIRAGKISLDEAYVLIHSGEAVLLHAHIAPYEKGVSAPTDPKRDRKLLLQKKELDYLAGKLSGSNLTVVPTRLYFSRNYAKIEFALAAGKKKFDKREVIKKREQEKEARAILRKDKLEAQKKRN</sequence>
<dbReference type="STRING" id="1802597.A2Z24_01960"/>
<dbReference type="PROSITE" id="PS01317">
    <property type="entry name" value="SSRP"/>
    <property type="match status" value="1"/>
</dbReference>
<dbReference type="PANTHER" id="PTHR30308:SF2">
    <property type="entry name" value="SSRA-BINDING PROTEIN"/>
    <property type="match status" value="1"/>
</dbReference>
<organism evidence="4 5">
    <name type="scientific">Candidatus Woykebacteria bacterium RBG_16_44_10</name>
    <dbReference type="NCBI Taxonomy" id="1802597"/>
    <lineage>
        <taxon>Bacteria</taxon>
        <taxon>Candidatus Woykeibacteriota</taxon>
    </lineage>
</organism>
<dbReference type="HAMAP" id="MF_00023">
    <property type="entry name" value="SmpB"/>
    <property type="match status" value="1"/>
</dbReference>
<dbReference type="AlphaFoldDB" id="A0A1G1WES0"/>
<name>A0A1G1WES0_9BACT</name>
<evidence type="ECO:0000256" key="3">
    <source>
        <dbReference type="HAMAP-Rule" id="MF_00023"/>
    </source>
</evidence>
<comment type="caution">
    <text evidence="4">The sequence shown here is derived from an EMBL/GenBank/DDBJ whole genome shotgun (WGS) entry which is preliminary data.</text>
</comment>
<evidence type="ECO:0000256" key="1">
    <source>
        <dbReference type="ARBA" id="ARBA00022490"/>
    </source>
</evidence>
<dbReference type="Proteomes" id="UP000177588">
    <property type="component" value="Unassembled WGS sequence"/>
</dbReference>
<keyword evidence="2 3" id="KW-0694">RNA-binding</keyword>
<dbReference type="Gene3D" id="2.40.280.10">
    <property type="match status" value="1"/>
</dbReference>
<accession>A0A1G1WES0</accession>
<gene>
    <name evidence="3" type="primary">smpB</name>
    <name evidence="4" type="ORF">A2Z24_01960</name>
</gene>
<dbReference type="GO" id="GO:0005829">
    <property type="term" value="C:cytosol"/>
    <property type="evidence" value="ECO:0007669"/>
    <property type="project" value="TreeGrafter"/>
</dbReference>
<comment type="similarity">
    <text evidence="3">Belongs to the SmpB family.</text>
</comment>
<evidence type="ECO:0000256" key="2">
    <source>
        <dbReference type="ARBA" id="ARBA00022884"/>
    </source>
</evidence>
<protein>
    <recommendedName>
        <fullName evidence="3">SsrA-binding protein</fullName>
    </recommendedName>
    <alternativeName>
        <fullName evidence="3">Small protein B</fullName>
    </alternativeName>
</protein>
<dbReference type="PANTHER" id="PTHR30308">
    <property type="entry name" value="TMRNA-BINDING COMPONENT OF TRANS-TRANSLATION TAGGING COMPLEX"/>
    <property type="match status" value="1"/>
</dbReference>
<dbReference type="EMBL" id="MHCT01000015">
    <property type="protein sequence ID" value="OGY26134.1"/>
    <property type="molecule type" value="Genomic_DNA"/>
</dbReference>
<dbReference type="GO" id="GO:0070930">
    <property type="term" value="P:trans-translation-dependent protein tagging"/>
    <property type="evidence" value="ECO:0007669"/>
    <property type="project" value="TreeGrafter"/>
</dbReference>
<dbReference type="NCBIfam" id="NF003843">
    <property type="entry name" value="PRK05422.1"/>
    <property type="match status" value="1"/>
</dbReference>
<dbReference type="GO" id="GO:0003723">
    <property type="term" value="F:RNA binding"/>
    <property type="evidence" value="ECO:0007669"/>
    <property type="project" value="UniProtKB-UniRule"/>
</dbReference>
<proteinExistence type="inferred from homology"/>
<dbReference type="CDD" id="cd09294">
    <property type="entry name" value="SmpB"/>
    <property type="match status" value="1"/>
</dbReference>
<dbReference type="InterPro" id="IPR000037">
    <property type="entry name" value="SsrA-bd_prot"/>
</dbReference>
<evidence type="ECO:0000313" key="4">
    <source>
        <dbReference type="EMBL" id="OGY26134.1"/>
    </source>
</evidence>
<reference evidence="4 5" key="1">
    <citation type="journal article" date="2016" name="Nat. Commun.">
        <title>Thousands of microbial genomes shed light on interconnected biogeochemical processes in an aquifer system.</title>
        <authorList>
            <person name="Anantharaman K."/>
            <person name="Brown C.T."/>
            <person name="Hug L.A."/>
            <person name="Sharon I."/>
            <person name="Castelle C.J."/>
            <person name="Probst A.J."/>
            <person name="Thomas B.C."/>
            <person name="Singh A."/>
            <person name="Wilkins M.J."/>
            <person name="Karaoz U."/>
            <person name="Brodie E.L."/>
            <person name="Williams K.H."/>
            <person name="Hubbard S.S."/>
            <person name="Banfield J.F."/>
        </authorList>
    </citation>
    <scope>NUCLEOTIDE SEQUENCE [LARGE SCALE GENOMIC DNA]</scope>
</reference>
<dbReference type="InterPro" id="IPR020081">
    <property type="entry name" value="SsrA-bd_prot_CS"/>
</dbReference>
<dbReference type="SUPFAM" id="SSF74982">
    <property type="entry name" value="Small protein B (SmpB)"/>
    <property type="match status" value="1"/>
</dbReference>
<dbReference type="Pfam" id="PF01668">
    <property type="entry name" value="SmpB"/>
    <property type="match status" value="1"/>
</dbReference>
<comment type="function">
    <text evidence="3">Required for rescue of stalled ribosomes mediated by trans-translation. Binds to transfer-messenger RNA (tmRNA), required for stable association of tmRNA with ribosomes. tmRNA and SmpB together mimic tRNA shape, replacing the anticodon stem-loop with SmpB. tmRNA is encoded by the ssrA gene; the 2 termini fold to resemble tRNA(Ala) and it encodes a 'tag peptide', a short internal open reading frame. During trans-translation Ala-aminoacylated tmRNA acts like a tRNA, entering the A-site of stalled ribosomes, displacing the stalled mRNA. The ribosome then switches to translate the ORF on the tmRNA; the nascent peptide is terminated with the 'tag peptide' encoded by the tmRNA and targeted for degradation. The ribosome is freed to recommence translation, which seems to be the essential function of trans-translation.</text>
</comment>